<dbReference type="EMBL" id="GACK01004124">
    <property type="protein sequence ID" value="JAA60910.1"/>
    <property type="molecule type" value="mRNA"/>
</dbReference>
<accession>L7MA29</accession>
<keyword evidence="1" id="KW-1133">Transmembrane helix</keyword>
<reference evidence="2" key="1">
    <citation type="submission" date="2012-11" db="EMBL/GenBank/DDBJ databases">
        <authorList>
            <person name="Lucero-Rivera Y.E."/>
            <person name="Tovar-Ramirez D."/>
        </authorList>
    </citation>
    <scope>NUCLEOTIDE SEQUENCE</scope>
    <source>
        <tissue evidence="2">Salivary gland</tissue>
    </source>
</reference>
<evidence type="ECO:0000256" key="1">
    <source>
        <dbReference type="SAM" id="Phobius"/>
    </source>
</evidence>
<feature type="transmembrane region" description="Helical" evidence="1">
    <location>
        <begin position="6"/>
        <end position="25"/>
    </location>
</feature>
<reference evidence="2" key="2">
    <citation type="journal article" date="2015" name="J. Proteomics">
        <title>Sexual differences in the sialomes of the zebra tick, Rhipicephalus pulchellus.</title>
        <authorList>
            <person name="Tan A.W."/>
            <person name="Francischetti I.M."/>
            <person name="Slovak M."/>
            <person name="Kini R.M."/>
            <person name="Ribeiro J.M."/>
        </authorList>
    </citation>
    <scope>NUCLEOTIDE SEQUENCE</scope>
    <source>
        <tissue evidence="2">Salivary gland</tissue>
    </source>
</reference>
<proteinExistence type="evidence at transcript level"/>
<organism evidence="2">
    <name type="scientific">Rhipicephalus pulchellus</name>
    <name type="common">Yellow backed tick</name>
    <name type="synonym">Dermacentor pulchellus</name>
    <dbReference type="NCBI Taxonomy" id="72859"/>
    <lineage>
        <taxon>Eukaryota</taxon>
        <taxon>Metazoa</taxon>
        <taxon>Ecdysozoa</taxon>
        <taxon>Arthropoda</taxon>
        <taxon>Chelicerata</taxon>
        <taxon>Arachnida</taxon>
        <taxon>Acari</taxon>
        <taxon>Parasitiformes</taxon>
        <taxon>Ixodida</taxon>
        <taxon>Ixodoidea</taxon>
        <taxon>Ixodidae</taxon>
        <taxon>Rhipicephalinae</taxon>
        <taxon>Rhipicephalus</taxon>
        <taxon>Rhipicephalus</taxon>
    </lineage>
</organism>
<evidence type="ECO:0000313" key="2">
    <source>
        <dbReference type="EMBL" id="JAA60910.1"/>
    </source>
</evidence>
<keyword evidence="1" id="KW-0472">Membrane</keyword>
<sequence>MQSLPWQNTTILCLLPAICIHIYVYTKTCRALGLLYVSHCFHLIPRAFQCPVIKCPIPQCSARYSISTYFLEEHWLRWCVVIL</sequence>
<name>L7MA29_RHIPC</name>
<protein>
    <submittedName>
        <fullName evidence="2">Putative secreted peptide</fullName>
    </submittedName>
</protein>
<dbReference type="AlphaFoldDB" id="L7MA29"/>
<keyword evidence="1" id="KW-0812">Transmembrane</keyword>